<dbReference type="PROSITE" id="PS51039">
    <property type="entry name" value="ZF_AN1"/>
    <property type="match status" value="2"/>
</dbReference>
<feature type="domain" description="AN1-type" evidence="7">
    <location>
        <begin position="180"/>
        <end position="228"/>
    </location>
</feature>
<accession>A0A8S0ZEP1</accession>
<dbReference type="Pfam" id="PF01428">
    <property type="entry name" value="zf-AN1"/>
    <property type="match status" value="2"/>
</dbReference>
<evidence type="ECO:0000256" key="3">
    <source>
        <dbReference type="ARBA" id="ARBA00022771"/>
    </source>
</evidence>
<feature type="region of interest" description="Disordered" evidence="6">
    <location>
        <begin position="282"/>
        <end position="317"/>
    </location>
</feature>
<organism evidence="8 9">
    <name type="scientific">Arctia plantaginis</name>
    <name type="common">Wood tiger moth</name>
    <name type="synonym">Phalaena plantaginis</name>
    <dbReference type="NCBI Taxonomy" id="874455"/>
    <lineage>
        <taxon>Eukaryota</taxon>
        <taxon>Metazoa</taxon>
        <taxon>Ecdysozoa</taxon>
        <taxon>Arthropoda</taxon>
        <taxon>Hexapoda</taxon>
        <taxon>Insecta</taxon>
        <taxon>Pterygota</taxon>
        <taxon>Neoptera</taxon>
        <taxon>Endopterygota</taxon>
        <taxon>Lepidoptera</taxon>
        <taxon>Glossata</taxon>
        <taxon>Ditrysia</taxon>
        <taxon>Noctuoidea</taxon>
        <taxon>Erebidae</taxon>
        <taxon>Arctiinae</taxon>
        <taxon>Arctia</taxon>
    </lineage>
</organism>
<proteinExistence type="predicted"/>
<gene>
    <name evidence="8" type="ORF">APLA_LOCUS4668</name>
</gene>
<evidence type="ECO:0000259" key="7">
    <source>
        <dbReference type="PROSITE" id="PS51039"/>
    </source>
</evidence>
<dbReference type="GO" id="GO:0045047">
    <property type="term" value="P:protein targeting to ER"/>
    <property type="evidence" value="ECO:0007669"/>
    <property type="project" value="TreeGrafter"/>
</dbReference>
<dbReference type="GO" id="GO:0043161">
    <property type="term" value="P:proteasome-mediated ubiquitin-dependent protein catabolic process"/>
    <property type="evidence" value="ECO:0007669"/>
    <property type="project" value="TreeGrafter"/>
</dbReference>
<evidence type="ECO:0000256" key="1">
    <source>
        <dbReference type="ARBA" id="ARBA00022723"/>
    </source>
</evidence>
<keyword evidence="9" id="KW-1185">Reference proteome</keyword>
<evidence type="ECO:0000256" key="5">
    <source>
        <dbReference type="PROSITE-ProRule" id="PRU00449"/>
    </source>
</evidence>
<dbReference type="GO" id="GO:0005783">
    <property type="term" value="C:endoplasmic reticulum"/>
    <property type="evidence" value="ECO:0007669"/>
    <property type="project" value="TreeGrafter"/>
</dbReference>
<sequence>MLCGVNYGQSIAFHTKPGLHQNSRMNSIQNIRCFAANILKAHALLRRSCSEQLYLVFNAIRSLSFLLCSAYYLKLNQIYTLNIKKMEFPHIGNNCSYKSCNKLDFLPMKCGACKDVFCSDHFAYSKHECPEPNTRDVQVPVCPLCGAIVPGRRGEPPDVAVGAHIDNQCTSDPARERRKKVFTNRCSFKGCKTKEMVPLVCGECALNFCLRHRHTADHLCEGKLAVKRKQAADAAMSRLKAAESRMPWNNTNITSPVSTFADVQGTMSEDEALAHALALSLADSPEGRRGEGRGAQPPRPLVRQRVGGEQSSRCSVS</sequence>
<dbReference type="OrthoDB" id="431929at2759"/>
<dbReference type="PANTHER" id="PTHR14677">
    <property type="entry name" value="ARSENITE INDUCUBLE RNA ASSOCIATED PROTEIN AIP-1-RELATED"/>
    <property type="match status" value="1"/>
</dbReference>
<dbReference type="SMART" id="SM00154">
    <property type="entry name" value="ZnF_AN1"/>
    <property type="match status" value="2"/>
</dbReference>
<protein>
    <recommendedName>
        <fullName evidence="7">AN1-type domain-containing protein</fullName>
    </recommendedName>
</protein>
<dbReference type="EMBL" id="CADEBC010000476">
    <property type="protein sequence ID" value="CAB3231994.1"/>
    <property type="molecule type" value="Genomic_DNA"/>
</dbReference>
<comment type="caution">
    <text evidence="8">The sequence shown here is derived from an EMBL/GenBank/DDBJ whole genome shotgun (WGS) entry which is preliminary data.</text>
</comment>
<dbReference type="InterPro" id="IPR057357">
    <property type="entry name" value="Znf-C2H2_ZFAND2A/B"/>
</dbReference>
<evidence type="ECO:0000256" key="4">
    <source>
        <dbReference type="ARBA" id="ARBA00022833"/>
    </source>
</evidence>
<keyword evidence="1" id="KW-0479">Metal-binding</keyword>
<dbReference type="SUPFAM" id="SSF118310">
    <property type="entry name" value="AN1-like Zinc finger"/>
    <property type="match status" value="2"/>
</dbReference>
<dbReference type="GO" id="GO:0008270">
    <property type="term" value="F:zinc ion binding"/>
    <property type="evidence" value="ECO:0007669"/>
    <property type="project" value="UniProtKB-KW"/>
</dbReference>
<evidence type="ECO:0000313" key="8">
    <source>
        <dbReference type="EMBL" id="CAB3231994.1"/>
    </source>
</evidence>
<reference evidence="8 9" key="1">
    <citation type="submission" date="2020-04" db="EMBL/GenBank/DDBJ databases">
        <authorList>
            <person name="Wallbank WR R."/>
            <person name="Pardo Diaz C."/>
            <person name="Kozak K."/>
            <person name="Martin S."/>
            <person name="Jiggins C."/>
            <person name="Moest M."/>
            <person name="Warren A I."/>
            <person name="Byers J.R.P. K."/>
            <person name="Montejo-Kovacevich G."/>
            <person name="Yen C E."/>
        </authorList>
    </citation>
    <scope>NUCLEOTIDE SEQUENCE [LARGE SCALE GENOMIC DNA]</scope>
</reference>
<evidence type="ECO:0000256" key="6">
    <source>
        <dbReference type="SAM" id="MobiDB-lite"/>
    </source>
</evidence>
<dbReference type="InterPro" id="IPR035896">
    <property type="entry name" value="AN1-like_Znf"/>
</dbReference>
<dbReference type="Proteomes" id="UP000494106">
    <property type="component" value="Unassembled WGS sequence"/>
</dbReference>
<name>A0A8S0ZEP1_ARCPL</name>
<dbReference type="PANTHER" id="PTHR14677:SF20">
    <property type="entry name" value="ZINC FINGER AN1-TYPE CONTAINING 2A-RELATED"/>
    <property type="match status" value="1"/>
</dbReference>
<dbReference type="AlphaFoldDB" id="A0A8S0ZEP1"/>
<feature type="domain" description="AN1-type" evidence="7">
    <location>
        <begin position="89"/>
        <end position="137"/>
    </location>
</feature>
<dbReference type="InterPro" id="IPR000058">
    <property type="entry name" value="Znf_AN1"/>
</dbReference>
<keyword evidence="3 5" id="KW-0863">Zinc-finger</keyword>
<evidence type="ECO:0000313" key="9">
    <source>
        <dbReference type="Proteomes" id="UP000494106"/>
    </source>
</evidence>
<dbReference type="Pfam" id="PF25403">
    <property type="entry name" value="zf-C2H2_ZFAND2"/>
    <property type="match status" value="1"/>
</dbReference>
<keyword evidence="2" id="KW-0677">Repeat</keyword>
<dbReference type="Gene3D" id="4.10.1110.10">
    <property type="entry name" value="AN1-like Zinc finger"/>
    <property type="match status" value="2"/>
</dbReference>
<keyword evidence="4" id="KW-0862">Zinc</keyword>
<evidence type="ECO:0000256" key="2">
    <source>
        <dbReference type="ARBA" id="ARBA00022737"/>
    </source>
</evidence>